<keyword evidence="2" id="KW-1185">Reference proteome</keyword>
<proteinExistence type="predicted"/>
<evidence type="ECO:0000313" key="1">
    <source>
        <dbReference type="EMBL" id="KAK8778901.1"/>
    </source>
</evidence>
<dbReference type="Proteomes" id="UP001321473">
    <property type="component" value="Unassembled WGS sequence"/>
</dbReference>
<protein>
    <submittedName>
        <fullName evidence="1">Uncharacterized protein</fullName>
    </submittedName>
</protein>
<accession>A0AAQ4EW15</accession>
<gene>
    <name evidence="1" type="ORF">V5799_019760</name>
</gene>
<evidence type="ECO:0000313" key="2">
    <source>
        <dbReference type="Proteomes" id="UP001321473"/>
    </source>
</evidence>
<name>A0AAQ4EW15_AMBAM</name>
<comment type="caution">
    <text evidence="1">The sequence shown here is derived from an EMBL/GenBank/DDBJ whole genome shotgun (WGS) entry which is preliminary data.</text>
</comment>
<sequence length="109" mass="12346">MTHQQLPDYDDDWKAHVIEGEGYTSKRRASVTRLEKRAPGAAYRGAQHPHRTSMLPGTVALRKPYALTYDGAAKALDGCFSPKRHQITEGFWLFNRSQKEGDPVQEFSL</sequence>
<dbReference type="AlphaFoldDB" id="A0AAQ4EW15"/>
<organism evidence="1 2">
    <name type="scientific">Amblyomma americanum</name>
    <name type="common">Lone star tick</name>
    <dbReference type="NCBI Taxonomy" id="6943"/>
    <lineage>
        <taxon>Eukaryota</taxon>
        <taxon>Metazoa</taxon>
        <taxon>Ecdysozoa</taxon>
        <taxon>Arthropoda</taxon>
        <taxon>Chelicerata</taxon>
        <taxon>Arachnida</taxon>
        <taxon>Acari</taxon>
        <taxon>Parasitiformes</taxon>
        <taxon>Ixodida</taxon>
        <taxon>Ixodoidea</taxon>
        <taxon>Ixodidae</taxon>
        <taxon>Amblyomminae</taxon>
        <taxon>Amblyomma</taxon>
    </lineage>
</organism>
<reference evidence="1 2" key="1">
    <citation type="journal article" date="2023" name="Arcadia Sci">
        <title>De novo assembly of a long-read Amblyomma americanum tick genome.</title>
        <authorList>
            <person name="Chou S."/>
            <person name="Poskanzer K.E."/>
            <person name="Rollins M."/>
            <person name="Thuy-Boun P.S."/>
        </authorList>
    </citation>
    <scope>NUCLEOTIDE SEQUENCE [LARGE SCALE GENOMIC DNA]</scope>
    <source>
        <strain evidence="1">F_SG_1</strain>
        <tissue evidence="1">Salivary glands</tissue>
    </source>
</reference>
<dbReference type="EMBL" id="JARKHS020010316">
    <property type="protein sequence ID" value="KAK8778901.1"/>
    <property type="molecule type" value="Genomic_DNA"/>
</dbReference>